<keyword evidence="3" id="KW-1185">Reference proteome</keyword>
<dbReference type="PANTHER" id="PTHR43041">
    <property type="entry name" value="HYDROLASE, METALLO-BETA-LACTAMASE SUPERFAMILY"/>
    <property type="match status" value="1"/>
</dbReference>
<organism evidence="2 3">
    <name type="scientific">Desulfurobacterium atlanticum</name>
    <dbReference type="NCBI Taxonomy" id="240169"/>
    <lineage>
        <taxon>Bacteria</taxon>
        <taxon>Pseudomonadati</taxon>
        <taxon>Aquificota</taxon>
        <taxon>Aquificia</taxon>
        <taxon>Desulfurobacteriales</taxon>
        <taxon>Desulfurobacteriaceae</taxon>
        <taxon>Desulfurobacterium</taxon>
    </lineage>
</organism>
<name>A0A238YVQ5_9BACT</name>
<protein>
    <submittedName>
        <fullName evidence="2">Metallo-beta-lactamase superfamily protein</fullName>
    </submittedName>
</protein>
<sequence length="277" mass="31408">MGLKIGELKSGNFDIDKPVLLYDSENHKIFWVGSSENHIFRCNAYLVVSEKGNVLIDPGGVLHFNQVKKRVTEVLGDPSKVTHIVSHHQDPDVSSSIPMWFKINPDVTLITTPRTKVLLPYFGFDREKVKWLDVSPLDDTILDLGNGNGLLFLTSPFLHFPDAFVTYDIGAKVLFSSDIFAAIQPKWQLVVTDMERHKKDMMYFHVYYMASQKALKYFVDKVKPFPIDAIVPQHGSIIPKEYVEEAFGFLANLRCGIDLLTKESPVKSVMDELFGDI</sequence>
<dbReference type="InterPro" id="IPR036866">
    <property type="entry name" value="RibonucZ/Hydroxyglut_hydro"/>
</dbReference>
<accession>A0A238YVQ5</accession>
<dbReference type="Gene3D" id="3.60.15.10">
    <property type="entry name" value="Ribonuclease Z/Hydroxyacylglutathione hydrolase-like"/>
    <property type="match status" value="1"/>
</dbReference>
<dbReference type="CDD" id="cd07709">
    <property type="entry name" value="flavodiiron_proteins_MBL-fold"/>
    <property type="match status" value="1"/>
</dbReference>
<dbReference type="Proteomes" id="UP000198405">
    <property type="component" value="Unassembled WGS sequence"/>
</dbReference>
<dbReference type="EMBL" id="FZOB01000005">
    <property type="protein sequence ID" value="SNR74714.1"/>
    <property type="molecule type" value="Genomic_DNA"/>
</dbReference>
<evidence type="ECO:0000313" key="3">
    <source>
        <dbReference type="Proteomes" id="UP000198405"/>
    </source>
</evidence>
<reference evidence="3" key="1">
    <citation type="submission" date="2017-06" db="EMBL/GenBank/DDBJ databases">
        <authorList>
            <person name="Varghese N."/>
            <person name="Submissions S."/>
        </authorList>
    </citation>
    <scope>NUCLEOTIDE SEQUENCE [LARGE SCALE GENOMIC DNA]</scope>
    <source>
        <strain evidence="3">DSM 15668</strain>
    </source>
</reference>
<dbReference type="OrthoDB" id="9768433at2"/>
<dbReference type="InterPro" id="IPR045761">
    <property type="entry name" value="ODP_dom"/>
</dbReference>
<gene>
    <name evidence="2" type="ORF">SAMN06265340_10510</name>
</gene>
<dbReference type="InterPro" id="IPR001279">
    <property type="entry name" value="Metallo-B-lactamas"/>
</dbReference>
<dbReference type="SUPFAM" id="SSF56281">
    <property type="entry name" value="Metallo-hydrolase/oxidoreductase"/>
    <property type="match status" value="1"/>
</dbReference>
<dbReference type="AlphaFoldDB" id="A0A238YVQ5"/>
<dbReference type="SMART" id="SM00849">
    <property type="entry name" value="Lactamase_B"/>
    <property type="match status" value="1"/>
</dbReference>
<dbReference type="Pfam" id="PF19583">
    <property type="entry name" value="ODP"/>
    <property type="match status" value="1"/>
</dbReference>
<evidence type="ECO:0000259" key="1">
    <source>
        <dbReference type="SMART" id="SM00849"/>
    </source>
</evidence>
<feature type="domain" description="Metallo-beta-lactamase" evidence="1">
    <location>
        <begin position="41"/>
        <end position="234"/>
    </location>
</feature>
<dbReference type="PANTHER" id="PTHR43041:SF1">
    <property type="entry name" value="METALLO-BETA-LACTAMASE DOMAIN-CONTAINING PROTEIN"/>
    <property type="match status" value="1"/>
</dbReference>
<proteinExistence type="predicted"/>
<dbReference type="RefSeq" id="WP_089322908.1">
    <property type="nucleotide sequence ID" value="NZ_FZOB01000005.1"/>
</dbReference>
<evidence type="ECO:0000313" key="2">
    <source>
        <dbReference type="EMBL" id="SNR74714.1"/>
    </source>
</evidence>